<comment type="caution">
    <text evidence="1">The sequence shown here is derived from an EMBL/GenBank/DDBJ whole genome shotgun (WGS) entry which is preliminary data.</text>
</comment>
<keyword evidence="2" id="KW-1185">Reference proteome</keyword>
<gene>
    <name evidence="1" type="ORF">VNI00_000259</name>
</gene>
<accession>A0AAW0EEU2</accession>
<proteinExistence type="predicted"/>
<organism evidence="1 2">
    <name type="scientific">Paramarasmius palmivorus</name>
    <dbReference type="NCBI Taxonomy" id="297713"/>
    <lineage>
        <taxon>Eukaryota</taxon>
        <taxon>Fungi</taxon>
        <taxon>Dikarya</taxon>
        <taxon>Basidiomycota</taxon>
        <taxon>Agaricomycotina</taxon>
        <taxon>Agaricomycetes</taxon>
        <taxon>Agaricomycetidae</taxon>
        <taxon>Agaricales</taxon>
        <taxon>Marasmiineae</taxon>
        <taxon>Marasmiaceae</taxon>
        <taxon>Paramarasmius</taxon>
    </lineage>
</organism>
<sequence>MFKEPVEVPSALEMFQDDTCARFFVNKLGNGMEQLLLRIAWDNLHQSNIEAFFTDSGAEAKRRWQPDYLKWRWQNQLCHLPDEVASLRFSTLYSRSIGAVAMWPDSGLVYSWRNVTSNLVERTAILSNGLTRFTLQSSDDPALRDSELVIENDIYMLMAQAWFLQSSRICNATVDEDTIVTIAMLLSLRGTIEGWCPALDESVPPIFLFVYPPPMTVAEYGLWDEVPPYFWSFDETGQYQMSEDEHKLWGLPVLKPKKSGIRVQSWPAHVYKSLRAWQTARGFDPTTSYWAQTLGYPELTIVEPEDQACVEVSEETNVVDSYGKKFKKGLRRLWGFK</sequence>
<dbReference type="AlphaFoldDB" id="A0AAW0EEU2"/>
<evidence type="ECO:0000313" key="1">
    <source>
        <dbReference type="EMBL" id="KAK7062770.1"/>
    </source>
</evidence>
<dbReference type="Proteomes" id="UP001383192">
    <property type="component" value="Unassembled WGS sequence"/>
</dbReference>
<protein>
    <submittedName>
        <fullName evidence="1">Uncharacterized protein</fullName>
    </submittedName>
</protein>
<evidence type="ECO:0000313" key="2">
    <source>
        <dbReference type="Proteomes" id="UP001383192"/>
    </source>
</evidence>
<name>A0AAW0EEU2_9AGAR</name>
<dbReference type="EMBL" id="JAYKXP010000001">
    <property type="protein sequence ID" value="KAK7062770.1"/>
    <property type="molecule type" value="Genomic_DNA"/>
</dbReference>
<reference evidence="1 2" key="1">
    <citation type="submission" date="2024-01" db="EMBL/GenBank/DDBJ databases">
        <title>A draft genome for a cacao thread blight-causing isolate of Paramarasmius palmivorus.</title>
        <authorList>
            <person name="Baruah I.K."/>
            <person name="Bukari Y."/>
            <person name="Amoako-Attah I."/>
            <person name="Meinhardt L.W."/>
            <person name="Bailey B.A."/>
            <person name="Cohen S.P."/>
        </authorList>
    </citation>
    <scope>NUCLEOTIDE SEQUENCE [LARGE SCALE GENOMIC DNA]</scope>
    <source>
        <strain evidence="1 2">GH-12</strain>
    </source>
</reference>